<dbReference type="InterPro" id="IPR037523">
    <property type="entry name" value="VOC_core"/>
</dbReference>
<name>A0A074LHI4_9BACL</name>
<dbReference type="EMBL" id="JMIR01000033">
    <property type="protein sequence ID" value="KEO81676.1"/>
    <property type="molecule type" value="Genomic_DNA"/>
</dbReference>
<reference evidence="2 3" key="1">
    <citation type="journal article" date="2013" name="Int. J. Syst. Evol. Microbiol.">
        <title>Tumebacillus flagellatus sp. nov., an alpha-amylase/pullulanase-producing bacterium isolated from cassava wastewater.</title>
        <authorList>
            <person name="Wang Q."/>
            <person name="Xie N."/>
            <person name="Qin Y."/>
            <person name="Shen N."/>
            <person name="Zhu J."/>
            <person name="Mi H."/>
            <person name="Huang R."/>
        </authorList>
    </citation>
    <scope>NUCLEOTIDE SEQUENCE [LARGE SCALE GENOMIC DNA]</scope>
    <source>
        <strain evidence="2 3">GST4</strain>
    </source>
</reference>
<dbReference type="STRING" id="1157490.EL26_19590"/>
<dbReference type="PROSITE" id="PS51819">
    <property type="entry name" value="VOC"/>
    <property type="match status" value="1"/>
</dbReference>
<dbReference type="PANTHER" id="PTHR21366:SF31">
    <property type="entry name" value="METALLOTHIOL TRANSFERASE FOSB"/>
    <property type="match status" value="1"/>
</dbReference>
<accession>A0A074LHI4</accession>
<dbReference type="PANTHER" id="PTHR21366">
    <property type="entry name" value="GLYOXALASE FAMILY PROTEIN"/>
    <property type="match status" value="1"/>
</dbReference>
<feature type="domain" description="VOC" evidence="1">
    <location>
        <begin position="4"/>
        <end position="127"/>
    </location>
</feature>
<sequence length="153" mass="17877">MIYGLYEAHLHVTNLERAAEFYEKVLGLKLGHHEEKRRANFYFFDENKNHMLGVWEIAPEQFRREHVAFHSTVEDIKRAAAFFDEHGIETRNFDNTGKTPLKVIAWMPAISIFFKDPDGHSLEMLAMLPDEPKPELGVVPWAEWEAMHGRELT</sequence>
<evidence type="ECO:0000259" key="1">
    <source>
        <dbReference type="PROSITE" id="PS51819"/>
    </source>
</evidence>
<comment type="caution">
    <text evidence="2">The sequence shown here is derived from an EMBL/GenBank/DDBJ whole genome shotgun (WGS) entry which is preliminary data.</text>
</comment>
<dbReference type="Proteomes" id="UP000027931">
    <property type="component" value="Unassembled WGS sequence"/>
</dbReference>
<dbReference type="Gene3D" id="3.10.180.10">
    <property type="entry name" value="2,3-Dihydroxybiphenyl 1,2-Dioxygenase, domain 1"/>
    <property type="match status" value="1"/>
</dbReference>
<dbReference type="InterPro" id="IPR050383">
    <property type="entry name" value="GlyoxalaseI/FosfomycinResist"/>
</dbReference>
<evidence type="ECO:0000313" key="2">
    <source>
        <dbReference type="EMBL" id="KEO81676.1"/>
    </source>
</evidence>
<dbReference type="SUPFAM" id="SSF54593">
    <property type="entry name" value="Glyoxalase/Bleomycin resistance protein/Dihydroxybiphenyl dioxygenase"/>
    <property type="match status" value="1"/>
</dbReference>
<dbReference type="InterPro" id="IPR004360">
    <property type="entry name" value="Glyas_Fos-R_dOase_dom"/>
</dbReference>
<dbReference type="eggNOG" id="COG0346">
    <property type="taxonomic scope" value="Bacteria"/>
</dbReference>
<keyword evidence="3" id="KW-1185">Reference proteome</keyword>
<proteinExistence type="predicted"/>
<dbReference type="RefSeq" id="WP_038092519.1">
    <property type="nucleotide sequence ID" value="NZ_JMIR01000033.1"/>
</dbReference>
<dbReference type="AlphaFoldDB" id="A0A074LHI4"/>
<evidence type="ECO:0000313" key="3">
    <source>
        <dbReference type="Proteomes" id="UP000027931"/>
    </source>
</evidence>
<dbReference type="OrthoDB" id="375220at2"/>
<gene>
    <name evidence="2" type="ORF">EL26_19590</name>
</gene>
<organism evidence="2 3">
    <name type="scientific">Tumebacillus flagellatus</name>
    <dbReference type="NCBI Taxonomy" id="1157490"/>
    <lineage>
        <taxon>Bacteria</taxon>
        <taxon>Bacillati</taxon>
        <taxon>Bacillota</taxon>
        <taxon>Bacilli</taxon>
        <taxon>Bacillales</taxon>
        <taxon>Alicyclobacillaceae</taxon>
        <taxon>Tumebacillus</taxon>
    </lineage>
</organism>
<dbReference type="CDD" id="cd06587">
    <property type="entry name" value="VOC"/>
    <property type="match status" value="1"/>
</dbReference>
<dbReference type="InterPro" id="IPR029068">
    <property type="entry name" value="Glyas_Bleomycin-R_OHBP_Dase"/>
</dbReference>
<protein>
    <submittedName>
        <fullName evidence="2">Glyoxalase</fullName>
    </submittedName>
</protein>
<dbReference type="Pfam" id="PF00903">
    <property type="entry name" value="Glyoxalase"/>
    <property type="match status" value="1"/>
</dbReference>